<feature type="compositionally biased region" description="Polar residues" evidence="1">
    <location>
        <begin position="101"/>
        <end position="113"/>
    </location>
</feature>
<proteinExistence type="predicted"/>
<name>A0AAE1F6D8_PETCI</name>
<accession>A0AAE1F6D8</accession>
<feature type="region of interest" description="Disordered" evidence="1">
    <location>
        <begin position="8"/>
        <end position="113"/>
    </location>
</feature>
<gene>
    <name evidence="2" type="ORF">Pcinc_026484</name>
</gene>
<keyword evidence="3" id="KW-1185">Reference proteome</keyword>
<evidence type="ECO:0000313" key="2">
    <source>
        <dbReference type="EMBL" id="KAK3868093.1"/>
    </source>
</evidence>
<dbReference type="Proteomes" id="UP001286313">
    <property type="component" value="Unassembled WGS sequence"/>
</dbReference>
<dbReference type="EMBL" id="JAWQEG010003082">
    <property type="protein sequence ID" value="KAK3868093.1"/>
    <property type="molecule type" value="Genomic_DNA"/>
</dbReference>
<evidence type="ECO:0000256" key="1">
    <source>
        <dbReference type="SAM" id="MobiDB-lite"/>
    </source>
</evidence>
<organism evidence="2 3">
    <name type="scientific">Petrolisthes cinctipes</name>
    <name type="common">Flat porcelain crab</name>
    <dbReference type="NCBI Taxonomy" id="88211"/>
    <lineage>
        <taxon>Eukaryota</taxon>
        <taxon>Metazoa</taxon>
        <taxon>Ecdysozoa</taxon>
        <taxon>Arthropoda</taxon>
        <taxon>Crustacea</taxon>
        <taxon>Multicrustacea</taxon>
        <taxon>Malacostraca</taxon>
        <taxon>Eumalacostraca</taxon>
        <taxon>Eucarida</taxon>
        <taxon>Decapoda</taxon>
        <taxon>Pleocyemata</taxon>
        <taxon>Anomura</taxon>
        <taxon>Galatheoidea</taxon>
        <taxon>Porcellanidae</taxon>
        <taxon>Petrolisthes</taxon>
    </lineage>
</organism>
<reference evidence="2" key="1">
    <citation type="submission" date="2023-10" db="EMBL/GenBank/DDBJ databases">
        <title>Genome assemblies of two species of porcelain crab, Petrolisthes cinctipes and Petrolisthes manimaculis (Anomura: Porcellanidae).</title>
        <authorList>
            <person name="Angst P."/>
        </authorList>
    </citation>
    <scope>NUCLEOTIDE SEQUENCE</scope>
    <source>
        <strain evidence="2">PB745_01</strain>
        <tissue evidence="2">Gill</tissue>
    </source>
</reference>
<feature type="compositionally biased region" description="Basic and acidic residues" evidence="1">
    <location>
        <begin position="22"/>
        <end position="39"/>
    </location>
</feature>
<dbReference type="AlphaFoldDB" id="A0AAE1F6D8"/>
<evidence type="ECO:0000313" key="3">
    <source>
        <dbReference type="Proteomes" id="UP001286313"/>
    </source>
</evidence>
<sequence>MKYICEVVDGEASGGKPGKSTVAERKRRGENEYVRGREVEGEEEEEFRGRGEPEIPNAYSSGTFPVSLNHAPNPRHTHYLERTQPSNQPVHATCTPYLERTQPNNQSTSHTLP</sequence>
<comment type="caution">
    <text evidence="2">The sequence shown here is derived from an EMBL/GenBank/DDBJ whole genome shotgun (WGS) entry which is preliminary data.</text>
</comment>
<protein>
    <submittedName>
        <fullName evidence="2">Uncharacterized protein</fullName>
    </submittedName>
</protein>